<organism evidence="3 4">
    <name type="scientific">Hungatella hathewayi</name>
    <dbReference type="NCBI Taxonomy" id="154046"/>
    <lineage>
        <taxon>Bacteria</taxon>
        <taxon>Bacillati</taxon>
        <taxon>Bacillota</taxon>
        <taxon>Clostridia</taxon>
        <taxon>Lachnospirales</taxon>
        <taxon>Lachnospiraceae</taxon>
        <taxon>Hungatella</taxon>
    </lineage>
</organism>
<comment type="caution">
    <text evidence="3">The sequence shown here is derived from an EMBL/GenBank/DDBJ whole genome shotgun (WGS) entry which is preliminary data.</text>
</comment>
<reference evidence="3 4" key="1">
    <citation type="submission" date="2018-08" db="EMBL/GenBank/DDBJ databases">
        <title>A genome reference for cultivated species of the human gut microbiota.</title>
        <authorList>
            <person name="Zou Y."/>
            <person name="Xue W."/>
            <person name="Luo G."/>
        </authorList>
    </citation>
    <scope>NUCLEOTIDE SEQUENCE [LARGE SCALE GENOMIC DNA]</scope>
    <source>
        <strain evidence="3 4">TM09-12</strain>
    </source>
</reference>
<reference evidence="2 5" key="2">
    <citation type="submission" date="2019-09" db="EMBL/GenBank/DDBJ databases">
        <title>Draft genome sequencing of Hungatella hathewayi 123Y-2.</title>
        <authorList>
            <person name="Lv Q."/>
            <person name="Li S."/>
        </authorList>
    </citation>
    <scope>NUCLEOTIDE SEQUENCE [LARGE SCALE GENOMIC DNA]</scope>
    <source>
        <strain evidence="2 5">123Y-2</strain>
    </source>
</reference>
<dbReference type="GeneID" id="93150327"/>
<gene>
    <name evidence="3" type="ORF">DXD79_08740</name>
    <name evidence="2" type="ORF">GNE07_06240</name>
</gene>
<accession>A0A174V687</accession>
<evidence type="ECO:0000313" key="3">
    <source>
        <dbReference type="EMBL" id="RGJ06077.1"/>
    </source>
</evidence>
<keyword evidence="1" id="KW-0812">Transmembrane</keyword>
<dbReference type="EMBL" id="QSON01000003">
    <property type="protein sequence ID" value="RGJ06077.1"/>
    <property type="molecule type" value="Genomic_DNA"/>
</dbReference>
<evidence type="ECO:0000313" key="4">
    <source>
        <dbReference type="Proteomes" id="UP000263014"/>
    </source>
</evidence>
<evidence type="ECO:0000313" key="2">
    <source>
        <dbReference type="EMBL" id="MUB62662.1"/>
    </source>
</evidence>
<sequence length="64" mass="7315">MTYMIQTIKTWEITFDQKAEHFIFKHPFLSFVGIVVGVPIFILAAVGVSTTIVILPIAWMFGWL</sequence>
<protein>
    <submittedName>
        <fullName evidence="3">Uncharacterized protein</fullName>
    </submittedName>
</protein>
<name>A0A174V687_9FIRM</name>
<dbReference type="AlphaFoldDB" id="A0A174V687"/>
<dbReference type="RefSeq" id="WP_006775758.1">
    <property type="nucleotide sequence ID" value="NZ_CABJBJ010000011.1"/>
</dbReference>
<evidence type="ECO:0000256" key="1">
    <source>
        <dbReference type="SAM" id="Phobius"/>
    </source>
</evidence>
<keyword evidence="1" id="KW-0472">Membrane</keyword>
<dbReference type="EMBL" id="WNME01000003">
    <property type="protein sequence ID" value="MUB62662.1"/>
    <property type="molecule type" value="Genomic_DNA"/>
</dbReference>
<keyword evidence="1" id="KW-1133">Transmembrane helix</keyword>
<dbReference type="Proteomes" id="UP000434223">
    <property type="component" value="Unassembled WGS sequence"/>
</dbReference>
<dbReference type="Proteomes" id="UP000263014">
    <property type="component" value="Unassembled WGS sequence"/>
</dbReference>
<feature type="transmembrane region" description="Helical" evidence="1">
    <location>
        <begin position="28"/>
        <end position="61"/>
    </location>
</feature>
<evidence type="ECO:0000313" key="5">
    <source>
        <dbReference type="Proteomes" id="UP000434223"/>
    </source>
</evidence>
<proteinExistence type="predicted"/>
<dbReference type="OrthoDB" id="1858036at2"/>